<evidence type="ECO:0000313" key="1">
    <source>
        <dbReference type="EMBL" id="QID06253.1"/>
    </source>
</evidence>
<dbReference type="SUPFAM" id="SSF48403">
    <property type="entry name" value="Ankyrin repeat"/>
    <property type="match status" value="1"/>
</dbReference>
<accession>A0A6G6ACU8</accession>
<proteinExistence type="predicted"/>
<name>A0A6G6ACU8_9VIRU</name>
<sequence>MSLEANNLINLFNSGNLQEIHDFFSRENISDDQIKLCIRNLSCKMEEKTRHDIGDILRSFLKNNISNGEYIKLVDPNKFYDISHKGSYNELKNYLDTFDVTSNDLFYCFTYIINRINFDPLIIKLVLCHPNWNIEEFKYSQIIWEALQIGNNKLLKYLFDIKSDIIITDIIIKHCLYFKNYEIIKFLLLEKINNVTEFLNKHEIIIECAVSNDKRFVDLFIDLGIDFNNNFAILFAINNDNDYFVKKYIELGYCFNPDYDNPIIFSINSKSANVLDVLLENQINYDLEEIHKLVSEMDPDDKSNEKIFNVLKKYGIIGLI</sequence>
<protein>
    <submittedName>
        <fullName evidence="1">Ankyrin repeat-containing protein</fullName>
    </submittedName>
</protein>
<dbReference type="InterPro" id="IPR036770">
    <property type="entry name" value="Ankyrin_rpt-contain_sf"/>
</dbReference>
<dbReference type="EMBL" id="MN175499">
    <property type="protein sequence ID" value="QID06253.1"/>
    <property type="molecule type" value="Genomic_DNA"/>
</dbReference>
<reference evidence="1" key="1">
    <citation type="submission" date="2019-07" db="EMBL/GenBank/DDBJ databases">
        <title>The discovery of a new lineage B mimivirus raises questions about particles surface fibrils.</title>
        <authorList>
            <person name="Silva L.K.S."/>
            <person name="Rodrigues R.A.L."/>
            <person name="Andrade A.C.S.P."/>
            <person name="Hikida H."/>
            <person name="Andreani J."/>
            <person name="Levasseur A."/>
            <person name="La Scola B."/>
            <person name="Abrahao J.S."/>
        </authorList>
    </citation>
    <scope>NUCLEOTIDE SEQUENCE</scope>
    <source>
        <strain evidence="1">B60</strain>
    </source>
</reference>
<dbReference type="Gene3D" id="1.25.40.20">
    <property type="entry name" value="Ankyrin repeat-containing domain"/>
    <property type="match status" value="1"/>
</dbReference>
<organism evidence="1">
    <name type="scientific">Borely moumouvirus</name>
    <dbReference type="NCBI Taxonomy" id="2712067"/>
    <lineage>
        <taxon>Viruses</taxon>
        <taxon>Varidnaviria</taxon>
        <taxon>Bamfordvirae</taxon>
        <taxon>Nucleocytoviricota</taxon>
        <taxon>Megaviricetes</taxon>
        <taxon>Imitervirales</taxon>
        <taxon>Mimiviridae</taxon>
        <taxon>Megamimivirinae</taxon>
        <taxon>Moumouvirus</taxon>
    </lineage>
</organism>